<comment type="subcellular location">
    <subcellularLocation>
        <location evidence="1 5">Cell membrane</location>
        <topology evidence="1 5">Multi-pass membrane protein</topology>
    </subcellularLocation>
</comment>
<dbReference type="PANTHER" id="PTHR42727:SF1">
    <property type="entry name" value="PHOSPHATE TRANSPORT SYSTEM PERMEASE"/>
    <property type="match status" value="1"/>
</dbReference>
<feature type="transmembrane region" description="Helical" evidence="5">
    <location>
        <begin position="486"/>
        <end position="506"/>
    </location>
</feature>
<dbReference type="InterPro" id="IPR035906">
    <property type="entry name" value="MetI-like_sf"/>
</dbReference>
<evidence type="ECO:0000313" key="8">
    <source>
        <dbReference type="Proteomes" id="UP000232693"/>
    </source>
</evidence>
<dbReference type="Gene3D" id="2.130.10.10">
    <property type="entry name" value="YVTN repeat-like/Quinoprotein amine dehydrogenase"/>
    <property type="match status" value="1"/>
</dbReference>
<feature type="transmembrane region" description="Helical" evidence="5">
    <location>
        <begin position="711"/>
        <end position="732"/>
    </location>
</feature>
<dbReference type="InterPro" id="IPR036322">
    <property type="entry name" value="WD40_repeat_dom_sf"/>
</dbReference>
<keyword evidence="4 5" id="KW-0472">Membrane</keyword>
<evidence type="ECO:0000256" key="3">
    <source>
        <dbReference type="ARBA" id="ARBA00022989"/>
    </source>
</evidence>
<dbReference type="PROSITE" id="PS50928">
    <property type="entry name" value="ABC_TM1"/>
    <property type="match status" value="1"/>
</dbReference>
<feature type="transmembrane region" description="Helical" evidence="5">
    <location>
        <begin position="549"/>
        <end position="568"/>
    </location>
</feature>
<feature type="transmembrane region" description="Helical" evidence="5">
    <location>
        <begin position="598"/>
        <end position="621"/>
    </location>
</feature>
<dbReference type="PANTHER" id="PTHR42727">
    <property type="entry name" value="PHOSPHATE TRANSPORT SYSTEM PERMEASE PROTEIN"/>
    <property type="match status" value="1"/>
</dbReference>
<feature type="transmembrane region" description="Helical" evidence="5">
    <location>
        <begin position="31"/>
        <end position="56"/>
    </location>
</feature>
<keyword evidence="8" id="KW-1185">Reference proteome</keyword>
<dbReference type="SUPFAM" id="SSF50978">
    <property type="entry name" value="WD40 repeat-like"/>
    <property type="match status" value="1"/>
</dbReference>
<gene>
    <name evidence="7" type="ORF">CW740_09850</name>
</gene>
<dbReference type="Gene3D" id="1.10.3720.10">
    <property type="entry name" value="MetI-like"/>
    <property type="match status" value="1"/>
</dbReference>
<evidence type="ECO:0000256" key="5">
    <source>
        <dbReference type="RuleBase" id="RU363032"/>
    </source>
</evidence>
<feature type="transmembrane region" description="Helical" evidence="5">
    <location>
        <begin position="512"/>
        <end position="537"/>
    </location>
</feature>
<organism evidence="7 8">
    <name type="scientific">Kangiella profundi</name>
    <dbReference type="NCBI Taxonomy" id="1561924"/>
    <lineage>
        <taxon>Bacteria</taxon>
        <taxon>Pseudomonadati</taxon>
        <taxon>Pseudomonadota</taxon>
        <taxon>Gammaproteobacteria</taxon>
        <taxon>Kangiellales</taxon>
        <taxon>Kangiellaceae</taxon>
        <taxon>Kangiella</taxon>
    </lineage>
</organism>
<dbReference type="KEGG" id="kpd:CW740_09850"/>
<accession>A0A2K9AKQ3</accession>
<evidence type="ECO:0000256" key="1">
    <source>
        <dbReference type="ARBA" id="ARBA00004651"/>
    </source>
</evidence>
<feature type="transmembrane region" description="Helical" evidence="5">
    <location>
        <begin position="451"/>
        <end position="474"/>
    </location>
</feature>
<sequence length="746" mass="83270">MNTSVKETTRKLLDQQTQSGKHKRRKINDLIARYSIGLGGLSVIGAVGLICFYLFWVVFPIFKPASVELVQDYSWQQTQPQYMAVEEYGEIAFSISKSGDLGFFGVEDGRIINKARFSHDAEPTAFAELDLKGLMAAGFADGSFQLFSHKYKISYPNNERHIEPQLQYPFGEDSFELTDTAITRLFGSRWEDGIVIASVGADQKVTTVTYSIDQNFLTEELTLEEESRDSFEIPFTPKYVLTTPGPDWLYIISEQGDLIAYRHIDDEWEFHESQSLLEDGKTVTEATFLLGQTSLLIGDSDGVISQWFQVRGDNGFNLKKIRDFKLSDSAISQIIIEKRRKGFIASDANGKMGIFYTTSERQLEEFDFGQKVQALAINSRSNSLVGIGENGQATVFLVENEHPEISWSALWNEVWYESYEEPTFTWQSSASTNDFESKFSLVPLSFGTLKAAIYAMLFAVPLAIFGAIFTAYFMAPKMRSMVKPTVEIMEALPTVILGFLAGLWLAPLIEEHLAGVILLIILLPIVTVLFGFTWTKLPGSIKHRVPDGWQAALLFPIIIFGTFLAFWLGEPVESAMFNGNMPAWLNEQGITYDQRNSLVVGIAMGFAVIPTIFSITEDAIFSVPKHLSNGSLALGASQWQTLTRVVIPTASPGIFSALMIGLGRAVGETMIVLMATGNTPIMDMNIFEGFRTLSANIAVEMPESEVGSSHYRVLFLAAFVLFLFTFVFNTIAEIVRQRLRNKYGSL</sequence>
<keyword evidence="5" id="KW-0813">Transport</keyword>
<reference evidence="7 8" key="1">
    <citation type="submission" date="2017-12" db="EMBL/GenBank/DDBJ databases">
        <title>Kangiella profundi FT102 completed genome.</title>
        <authorList>
            <person name="Xu J."/>
            <person name="Wang J."/>
            <person name="Lu Y."/>
        </authorList>
    </citation>
    <scope>NUCLEOTIDE SEQUENCE [LARGE SCALE GENOMIC DNA]</scope>
    <source>
        <strain evidence="7 8">FT102</strain>
    </source>
</reference>
<dbReference type="GO" id="GO:0005886">
    <property type="term" value="C:plasma membrane"/>
    <property type="evidence" value="ECO:0007669"/>
    <property type="project" value="UniProtKB-SubCell"/>
</dbReference>
<dbReference type="InterPro" id="IPR015943">
    <property type="entry name" value="WD40/YVTN_repeat-like_dom_sf"/>
</dbReference>
<dbReference type="CDD" id="cd06261">
    <property type="entry name" value="TM_PBP2"/>
    <property type="match status" value="1"/>
</dbReference>
<dbReference type="SUPFAM" id="SSF161098">
    <property type="entry name" value="MetI-like"/>
    <property type="match status" value="2"/>
</dbReference>
<evidence type="ECO:0000313" key="7">
    <source>
        <dbReference type="EMBL" id="AUD79524.1"/>
    </source>
</evidence>
<dbReference type="Proteomes" id="UP000232693">
    <property type="component" value="Chromosome"/>
</dbReference>
<evidence type="ECO:0000256" key="2">
    <source>
        <dbReference type="ARBA" id="ARBA00022692"/>
    </source>
</evidence>
<comment type="similarity">
    <text evidence="5">Belongs to the binding-protein-dependent transport system permease family.</text>
</comment>
<dbReference type="OrthoDB" id="9785113at2"/>
<name>A0A2K9AKQ3_9GAMM</name>
<evidence type="ECO:0000256" key="6">
    <source>
        <dbReference type="SAM" id="MobiDB-lite"/>
    </source>
</evidence>
<evidence type="ECO:0000256" key="4">
    <source>
        <dbReference type="ARBA" id="ARBA00023136"/>
    </source>
</evidence>
<feature type="region of interest" description="Disordered" evidence="6">
    <location>
        <begin position="1"/>
        <end position="20"/>
    </location>
</feature>
<dbReference type="EMBL" id="CP025120">
    <property type="protein sequence ID" value="AUD79524.1"/>
    <property type="molecule type" value="Genomic_DNA"/>
</dbReference>
<keyword evidence="2 5" id="KW-0812">Transmembrane</keyword>
<dbReference type="GO" id="GO:0055085">
    <property type="term" value="P:transmembrane transport"/>
    <property type="evidence" value="ECO:0007669"/>
    <property type="project" value="InterPro"/>
</dbReference>
<proteinExistence type="inferred from homology"/>
<protein>
    <submittedName>
        <fullName evidence="7">Phosphate ABC transporter permease</fullName>
    </submittedName>
</protein>
<keyword evidence="3 5" id="KW-1133">Transmembrane helix</keyword>
<dbReference type="InterPro" id="IPR000515">
    <property type="entry name" value="MetI-like"/>
</dbReference>
<dbReference type="AlphaFoldDB" id="A0A2K9AKQ3"/>
<dbReference type="Pfam" id="PF00528">
    <property type="entry name" value="BPD_transp_1"/>
    <property type="match status" value="1"/>
</dbReference>
<dbReference type="RefSeq" id="WP_106647333.1">
    <property type="nucleotide sequence ID" value="NZ_BMGO01000001.1"/>
</dbReference>